<gene>
    <name evidence="2" type="ORF">EG850_12820</name>
</gene>
<dbReference type="PANTHER" id="PTHR30543">
    <property type="entry name" value="CHROMATE REDUCTASE"/>
    <property type="match status" value="1"/>
</dbReference>
<dbReference type="Proteomes" id="UP000274391">
    <property type="component" value="Unassembled WGS sequence"/>
</dbReference>
<dbReference type="Pfam" id="PF03358">
    <property type="entry name" value="FMN_red"/>
    <property type="match status" value="1"/>
</dbReference>
<organism evidence="2 3">
    <name type="scientific">Gulosibacter macacae</name>
    <dbReference type="NCBI Taxonomy" id="2488791"/>
    <lineage>
        <taxon>Bacteria</taxon>
        <taxon>Bacillati</taxon>
        <taxon>Actinomycetota</taxon>
        <taxon>Actinomycetes</taxon>
        <taxon>Micrococcales</taxon>
        <taxon>Microbacteriaceae</taxon>
        <taxon>Gulosibacter</taxon>
    </lineage>
</organism>
<dbReference type="GO" id="GO:0005829">
    <property type="term" value="C:cytosol"/>
    <property type="evidence" value="ECO:0007669"/>
    <property type="project" value="TreeGrafter"/>
</dbReference>
<comment type="caution">
    <text evidence="2">The sequence shown here is derived from an EMBL/GenBank/DDBJ whole genome shotgun (WGS) entry which is preliminary data.</text>
</comment>
<dbReference type="EMBL" id="RQVS01000025">
    <property type="protein sequence ID" value="RRJ85596.1"/>
    <property type="molecule type" value="Genomic_DNA"/>
</dbReference>
<sequence>MKIGIINGSIRDGRAGAGVGEFVKEIADARGGDVNYELIDLKSFNLPLFTGDTLPMMMNKQYDTPEATAWSQAIDACDAYVVITPEYNHSVPGALKNAFDSLGAEWVGKVVGFVGYGAVGGVRAIEPWRTIVANFSMHDVRAEVNLNLFVDWNDEGFAPTDRRADEVNAVFDAVEELAAKLA</sequence>
<dbReference type="SUPFAM" id="SSF52218">
    <property type="entry name" value="Flavoproteins"/>
    <property type="match status" value="1"/>
</dbReference>
<proteinExistence type="predicted"/>
<dbReference type="InterPro" id="IPR005025">
    <property type="entry name" value="FMN_Rdtase-like_dom"/>
</dbReference>
<keyword evidence="3" id="KW-1185">Reference proteome</keyword>
<dbReference type="GO" id="GO:0016491">
    <property type="term" value="F:oxidoreductase activity"/>
    <property type="evidence" value="ECO:0007669"/>
    <property type="project" value="InterPro"/>
</dbReference>
<dbReference type="OrthoDB" id="9812295at2"/>
<dbReference type="AlphaFoldDB" id="A0A3P3VVE9"/>
<reference evidence="2 3" key="1">
    <citation type="submission" date="2018-11" db="EMBL/GenBank/DDBJ databases">
        <title>YIM 102482-1 draft genome.</title>
        <authorList>
            <person name="Li G."/>
            <person name="Jiang Y."/>
        </authorList>
    </citation>
    <scope>NUCLEOTIDE SEQUENCE [LARGE SCALE GENOMIC DNA]</scope>
    <source>
        <strain evidence="2 3">YIM 102482-1</strain>
    </source>
</reference>
<evidence type="ECO:0000259" key="1">
    <source>
        <dbReference type="Pfam" id="PF03358"/>
    </source>
</evidence>
<evidence type="ECO:0000313" key="3">
    <source>
        <dbReference type="Proteomes" id="UP000274391"/>
    </source>
</evidence>
<feature type="domain" description="NADPH-dependent FMN reductase-like" evidence="1">
    <location>
        <begin position="1"/>
        <end position="147"/>
    </location>
</feature>
<dbReference type="RefSeq" id="WP_124974098.1">
    <property type="nucleotide sequence ID" value="NZ_RQVS01000025.1"/>
</dbReference>
<dbReference type="PANTHER" id="PTHR30543:SF21">
    <property type="entry name" value="NAD(P)H-DEPENDENT FMN REDUCTASE LOT6"/>
    <property type="match status" value="1"/>
</dbReference>
<accession>A0A3P3VVE9</accession>
<dbReference type="InterPro" id="IPR029039">
    <property type="entry name" value="Flavoprotein-like_sf"/>
</dbReference>
<dbReference type="Gene3D" id="3.40.50.360">
    <property type="match status" value="1"/>
</dbReference>
<dbReference type="InterPro" id="IPR050712">
    <property type="entry name" value="NAD(P)H-dep_reductase"/>
</dbReference>
<protein>
    <submittedName>
        <fullName evidence="2">NADPH-dependent oxidoreductase</fullName>
    </submittedName>
</protein>
<dbReference type="GO" id="GO:0010181">
    <property type="term" value="F:FMN binding"/>
    <property type="evidence" value="ECO:0007669"/>
    <property type="project" value="TreeGrafter"/>
</dbReference>
<evidence type="ECO:0000313" key="2">
    <source>
        <dbReference type="EMBL" id="RRJ85596.1"/>
    </source>
</evidence>
<name>A0A3P3VVE9_9MICO</name>